<dbReference type="RefSeq" id="WP_114281164.1">
    <property type="nucleotide sequence ID" value="NZ_QPJY01000015.1"/>
</dbReference>
<dbReference type="OrthoDB" id="9805095at2"/>
<gene>
    <name evidence="1" type="ORF">DFQ59_11538</name>
</gene>
<sequence>MSNTYYEAVDQLEKAKVDPEYIAGWSSGFLHNPGREEQTDTDAYQAGYADGRENNLDNFKNWIKG</sequence>
<proteinExistence type="predicted"/>
<reference evidence="1 2" key="1">
    <citation type="submission" date="2018-07" db="EMBL/GenBank/DDBJ databases">
        <title>Genomic Encyclopedia of Type Strains, Phase IV (KMG-IV): sequencing the most valuable type-strain genomes for metagenomic binning, comparative biology and taxonomic classification.</title>
        <authorList>
            <person name="Goeker M."/>
        </authorList>
    </citation>
    <scope>NUCLEOTIDE SEQUENCE [LARGE SCALE GENOMIC DNA]</scope>
    <source>
        <strain evidence="1 2">DSM 26407</strain>
    </source>
</reference>
<dbReference type="Proteomes" id="UP000252707">
    <property type="component" value="Unassembled WGS sequence"/>
</dbReference>
<dbReference type="AlphaFoldDB" id="A0A369BT52"/>
<evidence type="ECO:0000313" key="1">
    <source>
        <dbReference type="EMBL" id="RCX24819.1"/>
    </source>
</evidence>
<evidence type="ECO:0000313" key="2">
    <source>
        <dbReference type="Proteomes" id="UP000252707"/>
    </source>
</evidence>
<accession>A0A369BT52</accession>
<keyword evidence="2" id="KW-1185">Reference proteome</keyword>
<comment type="caution">
    <text evidence="1">The sequence shown here is derived from an EMBL/GenBank/DDBJ whole genome shotgun (WGS) entry which is preliminary data.</text>
</comment>
<organism evidence="1 2">
    <name type="scientific">Thioalbus denitrificans</name>
    <dbReference type="NCBI Taxonomy" id="547122"/>
    <lineage>
        <taxon>Bacteria</taxon>
        <taxon>Pseudomonadati</taxon>
        <taxon>Pseudomonadota</taxon>
        <taxon>Gammaproteobacteria</taxon>
        <taxon>Chromatiales</taxon>
        <taxon>Ectothiorhodospiraceae</taxon>
        <taxon>Thioalbus</taxon>
    </lineage>
</organism>
<name>A0A369BT52_9GAMM</name>
<protein>
    <submittedName>
        <fullName evidence="1">Uncharacterized protein</fullName>
    </submittedName>
</protein>
<dbReference type="EMBL" id="QPJY01000015">
    <property type="protein sequence ID" value="RCX24819.1"/>
    <property type="molecule type" value="Genomic_DNA"/>
</dbReference>